<evidence type="ECO:0000256" key="1">
    <source>
        <dbReference type="SAM" id="MobiDB-lite"/>
    </source>
</evidence>
<comment type="caution">
    <text evidence="4">The sequence shown here is derived from an EMBL/GenBank/DDBJ whole genome shotgun (WGS) entry which is preliminary data.</text>
</comment>
<dbReference type="Pfam" id="PF02469">
    <property type="entry name" value="Fasciclin"/>
    <property type="match status" value="1"/>
</dbReference>
<feature type="region of interest" description="Disordered" evidence="1">
    <location>
        <begin position="281"/>
        <end position="333"/>
    </location>
</feature>
<evidence type="ECO:0000259" key="3">
    <source>
        <dbReference type="PROSITE" id="PS50213"/>
    </source>
</evidence>
<dbReference type="Proteomes" id="UP001648503">
    <property type="component" value="Unassembled WGS sequence"/>
</dbReference>
<dbReference type="PANTHER" id="PTHR10900:SF77">
    <property type="entry name" value="FI19380P1"/>
    <property type="match status" value="1"/>
</dbReference>
<sequence length="357" mass="35975">MSSISLRTVFGLAMSASLALAANIADTVKANPKLSRMAAMAGSNPKWASSPNGTLLVPSDAALAAANLPAGSHGFVFAVRTIDHRVRPNYQVVDDDTTSIQIIFDNYTPGDVRPEIHVRFGTGATLASEQIQADNGWIYILDAPIPAAQPPSQVLPAQSCTMFAKALQDSGIMPYLDSLTGYTLIAPNNAAFTAASARLSAMTPDQLRATLLYHVLPTKYVSTLLNPGSVPSQLAGNTVSIAVTGESASFGGAKLTLADVFSANGVVHIVDAVMTPPTPPTGAVAIPASPSSPATTTAGAATQTTTANGAGSASSAAAPGATATNRTGSTASTNSADTLVSAALGPAVAGFIAALVL</sequence>
<gene>
    <name evidence="4" type="ORF">BASA50_000125</name>
</gene>
<dbReference type="SUPFAM" id="SSF82153">
    <property type="entry name" value="FAS1 domain"/>
    <property type="match status" value="2"/>
</dbReference>
<reference evidence="4 5" key="1">
    <citation type="submission" date="2021-02" db="EMBL/GenBank/DDBJ databases">
        <title>Variation within the Batrachochytrium salamandrivorans European outbreak.</title>
        <authorList>
            <person name="Kelly M."/>
            <person name="Pasmans F."/>
            <person name="Shea T.P."/>
            <person name="Munoz J.F."/>
            <person name="Carranza S."/>
            <person name="Cuomo C.A."/>
            <person name="Martel A."/>
        </authorList>
    </citation>
    <scope>NUCLEOTIDE SEQUENCE [LARGE SCALE GENOMIC DNA]</scope>
    <source>
        <strain evidence="4 5">AMFP18/2</strain>
    </source>
</reference>
<dbReference type="InterPro" id="IPR000782">
    <property type="entry name" value="FAS1_domain"/>
</dbReference>
<feature type="domain" description="FAS1" evidence="3">
    <location>
        <begin position="147"/>
        <end position="274"/>
    </location>
</feature>
<keyword evidence="2" id="KW-0732">Signal</keyword>
<keyword evidence="5" id="KW-1185">Reference proteome</keyword>
<protein>
    <recommendedName>
        <fullName evidence="3">FAS1 domain-containing protein</fullName>
    </recommendedName>
</protein>
<name>A0ABQ8EY02_9FUNG</name>
<dbReference type="InterPro" id="IPR050904">
    <property type="entry name" value="Adhesion/Biosynth-related"/>
</dbReference>
<dbReference type="SMART" id="SM00554">
    <property type="entry name" value="FAS1"/>
    <property type="match status" value="1"/>
</dbReference>
<dbReference type="Gene3D" id="2.30.180.10">
    <property type="entry name" value="FAS1 domain"/>
    <property type="match status" value="1"/>
</dbReference>
<evidence type="ECO:0000256" key="2">
    <source>
        <dbReference type="SAM" id="SignalP"/>
    </source>
</evidence>
<feature type="chain" id="PRO_5046654103" description="FAS1 domain-containing protein" evidence="2">
    <location>
        <begin position="22"/>
        <end position="357"/>
    </location>
</feature>
<dbReference type="EMBL" id="JAFCIX010000569">
    <property type="protein sequence ID" value="KAH6587078.1"/>
    <property type="molecule type" value="Genomic_DNA"/>
</dbReference>
<dbReference type="PROSITE" id="PS50213">
    <property type="entry name" value="FAS1"/>
    <property type="match status" value="1"/>
</dbReference>
<evidence type="ECO:0000313" key="4">
    <source>
        <dbReference type="EMBL" id="KAH6587078.1"/>
    </source>
</evidence>
<feature type="signal peptide" evidence="2">
    <location>
        <begin position="1"/>
        <end position="21"/>
    </location>
</feature>
<proteinExistence type="predicted"/>
<feature type="compositionally biased region" description="Low complexity" evidence="1">
    <location>
        <begin position="282"/>
        <end position="324"/>
    </location>
</feature>
<organism evidence="4 5">
    <name type="scientific">Batrachochytrium salamandrivorans</name>
    <dbReference type="NCBI Taxonomy" id="1357716"/>
    <lineage>
        <taxon>Eukaryota</taxon>
        <taxon>Fungi</taxon>
        <taxon>Fungi incertae sedis</taxon>
        <taxon>Chytridiomycota</taxon>
        <taxon>Chytridiomycota incertae sedis</taxon>
        <taxon>Chytridiomycetes</taxon>
        <taxon>Rhizophydiales</taxon>
        <taxon>Rhizophydiales incertae sedis</taxon>
        <taxon>Batrachochytrium</taxon>
    </lineage>
</organism>
<dbReference type="PANTHER" id="PTHR10900">
    <property type="entry name" value="PERIOSTIN-RELATED"/>
    <property type="match status" value="1"/>
</dbReference>
<accession>A0ABQ8EY02</accession>
<dbReference type="InterPro" id="IPR036378">
    <property type="entry name" value="FAS1_dom_sf"/>
</dbReference>
<evidence type="ECO:0000313" key="5">
    <source>
        <dbReference type="Proteomes" id="UP001648503"/>
    </source>
</evidence>